<dbReference type="Proteomes" id="UP000295431">
    <property type="component" value="Unassembled WGS sequence"/>
</dbReference>
<organism evidence="2 3">
    <name type="scientific">Actinomadura bangladeshensis</name>
    <dbReference type="NCBI Taxonomy" id="453573"/>
    <lineage>
        <taxon>Bacteria</taxon>
        <taxon>Bacillati</taxon>
        <taxon>Actinomycetota</taxon>
        <taxon>Actinomycetes</taxon>
        <taxon>Streptosporangiales</taxon>
        <taxon>Thermomonosporaceae</taxon>
        <taxon>Actinomadura</taxon>
    </lineage>
</organism>
<reference evidence="2 3" key="1">
    <citation type="submission" date="2019-03" db="EMBL/GenBank/DDBJ databases">
        <title>Draft genome sequences of novel Actinobacteria.</title>
        <authorList>
            <person name="Sahin N."/>
            <person name="Ay H."/>
            <person name="Saygin H."/>
        </authorList>
    </citation>
    <scope>NUCLEOTIDE SEQUENCE [LARGE SCALE GENOMIC DNA]</scope>
    <source>
        <strain evidence="2 3">DSM 45347</strain>
    </source>
</reference>
<sequence>MEDVDGHDCKPDPLKGESRPRSFEELDDWAVKYWKWAGCLSTRKLADRSNGVFSHATIHRRLFKAHRERGLAGDSNTPTTQPFAANQFYLRAFIAACGGSSEDQRRWVTAWRRINETNVDR</sequence>
<dbReference type="RefSeq" id="WP_131938730.1">
    <property type="nucleotide sequence ID" value="NZ_BAAAMX010000049.1"/>
</dbReference>
<evidence type="ECO:0000313" key="2">
    <source>
        <dbReference type="EMBL" id="TDC17260.1"/>
    </source>
</evidence>
<dbReference type="OrthoDB" id="3429291at2"/>
<protein>
    <submittedName>
        <fullName evidence="2">Uncharacterized protein</fullName>
    </submittedName>
</protein>
<proteinExistence type="predicted"/>
<accession>A0A4R4P8L6</accession>
<keyword evidence="3" id="KW-1185">Reference proteome</keyword>
<dbReference type="AlphaFoldDB" id="A0A4R4P8L6"/>
<feature type="region of interest" description="Disordered" evidence="1">
    <location>
        <begin position="1"/>
        <end position="21"/>
    </location>
</feature>
<evidence type="ECO:0000313" key="3">
    <source>
        <dbReference type="Proteomes" id="UP000295431"/>
    </source>
</evidence>
<evidence type="ECO:0000256" key="1">
    <source>
        <dbReference type="SAM" id="MobiDB-lite"/>
    </source>
</evidence>
<gene>
    <name evidence="2" type="ORF">E1284_09930</name>
</gene>
<name>A0A4R4P8L6_9ACTN</name>
<comment type="caution">
    <text evidence="2">The sequence shown here is derived from an EMBL/GenBank/DDBJ whole genome shotgun (WGS) entry which is preliminary data.</text>
</comment>
<dbReference type="EMBL" id="SMJW01000036">
    <property type="protein sequence ID" value="TDC17260.1"/>
    <property type="molecule type" value="Genomic_DNA"/>
</dbReference>